<dbReference type="AlphaFoldDB" id="S9PGE4"/>
<proteinExistence type="predicted"/>
<sequence length="214" mass="24209">MSTKNGAEEVLEADCFRQLVRTPPPASDVPAHLAWVRLMAQVLASLESWAPHFTTALLSHYRSLEGLRPFCETGEYERAYLDRVPHALNFLRYFMGSAEPQWLKDLARCETWSTALRGGVPQEQRGQLKEVLRIESRGDKEFARVSHDVLETLQHLTGFADTTMSRVGRLLWLLGVPPLYPVQRTVARPGLVVFRSSEGDVEMSYLPAEEPSSR</sequence>
<protein>
    <submittedName>
        <fullName evidence="1">Uncharacterized protein</fullName>
    </submittedName>
</protein>
<gene>
    <name evidence="1" type="ORF">D187_001255</name>
</gene>
<reference evidence="1" key="1">
    <citation type="submission" date="2013-05" db="EMBL/GenBank/DDBJ databases">
        <title>Genome assembly of Cystobacter fuscus DSM 2262.</title>
        <authorList>
            <person name="Sharma G."/>
            <person name="Khatri I."/>
            <person name="Kaur C."/>
            <person name="Mayilraj S."/>
            <person name="Subramanian S."/>
        </authorList>
    </citation>
    <scope>NUCLEOTIDE SEQUENCE [LARGE SCALE GENOMIC DNA]</scope>
    <source>
        <strain evidence="1">DSM 2262</strain>
    </source>
</reference>
<accession>S9PGE4</accession>
<dbReference type="Proteomes" id="UP000011682">
    <property type="component" value="Unassembled WGS sequence"/>
</dbReference>
<dbReference type="RefSeq" id="WP_002622456.1">
    <property type="nucleotide sequence ID" value="NZ_ANAH02000010.1"/>
</dbReference>
<evidence type="ECO:0000313" key="1">
    <source>
        <dbReference type="EMBL" id="EPX61472.1"/>
    </source>
</evidence>
<comment type="caution">
    <text evidence="1">The sequence shown here is derived from an EMBL/GenBank/DDBJ whole genome shotgun (WGS) entry which is preliminary data.</text>
</comment>
<keyword evidence="2" id="KW-1185">Reference proteome</keyword>
<dbReference type="EMBL" id="ANAH02000010">
    <property type="protein sequence ID" value="EPX61472.1"/>
    <property type="molecule type" value="Genomic_DNA"/>
</dbReference>
<organism evidence="1 2">
    <name type="scientific">Cystobacter fuscus (strain ATCC 25194 / DSM 2262 / NBRC 100088 / M29)</name>
    <dbReference type="NCBI Taxonomy" id="1242864"/>
    <lineage>
        <taxon>Bacteria</taxon>
        <taxon>Pseudomonadati</taxon>
        <taxon>Myxococcota</taxon>
        <taxon>Myxococcia</taxon>
        <taxon>Myxococcales</taxon>
        <taxon>Cystobacterineae</taxon>
        <taxon>Archangiaceae</taxon>
        <taxon>Cystobacter</taxon>
    </lineage>
</organism>
<name>S9PGE4_CYSF2</name>
<evidence type="ECO:0000313" key="2">
    <source>
        <dbReference type="Proteomes" id="UP000011682"/>
    </source>
</evidence>